<proteinExistence type="predicted"/>
<evidence type="ECO:0000313" key="1">
    <source>
        <dbReference type="EMBL" id="OLY82303.1"/>
    </source>
</evidence>
<name>A0A1R0GZH3_9FUNG</name>
<protein>
    <submittedName>
        <fullName evidence="1">Uncharacterized protein</fullName>
    </submittedName>
</protein>
<reference evidence="1 2" key="1">
    <citation type="journal article" date="2016" name="Mol. Biol. Evol.">
        <title>Genome-Wide Survey of Gut Fungi (Harpellales) Reveals the First Horizontally Transferred Ubiquitin Gene from a Mosquito Host.</title>
        <authorList>
            <person name="Wang Y."/>
            <person name="White M.M."/>
            <person name="Kvist S."/>
            <person name="Moncalvo J.M."/>
        </authorList>
    </citation>
    <scope>NUCLEOTIDE SEQUENCE [LARGE SCALE GENOMIC DNA]</scope>
    <source>
        <strain evidence="1 2">ALG-7-W6</strain>
    </source>
</reference>
<gene>
    <name evidence="1" type="ORF">AYI68_g3578</name>
</gene>
<dbReference type="EMBL" id="LSSL01001664">
    <property type="protein sequence ID" value="OLY82303.1"/>
    <property type="molecule type" value="Genomic_DNA"/>
</dbReference>
<comment type="caution">
    <text evidence="1">The sequence shown here is derived from an EMBL/GenBank/DDBJ whole genome shotgun (WGS) entry which is preliminary data.</text>
</comment>
<accession>A0A1R0GZH3</accession>
<keyword evidence="2" id="KW-1185">Reference proteome</keyword>
<organism evidence="1 2">
    <name type="scientific">Smittium mucronatum</name>
    <dbReference type="NCBI Taxonomy" id="133383"/>
    <lineage>
        <taxon>Eukaryota</taxon>
        <taxon>Fungi</taxon>
        <taxon>Fungi incertae sedis</taxon>
        <taxon>Zoopagomycota</taxon>
        <taxon>Kickxellomycotina</taxon>
        <taxon>Harpellomycetes</taxon>
        <taxon>Harpellales</taxon>
        <taxon>Legeriomycetaceae</taxon>
        <taxon>Smittium</taxon>
    </lineage>
</organism>
<evidence type="ECO:0000313" key="2">
    <source>
        <dbReference type="Proteomes" id="UP000187455"/>
    </source>
</evidence>
<sequence length="115" mass="12932">MFAVHGNFHEAEITTRASRHGSVFITIERQSEDLLQADKNDFGHSNVEYSDMINKPNSTVNITTDNTTCKNGNTRSSKCKVPTLEKKELEIDGLEIQCSFLIQGYPTAPFRHDIS</sequence>
<dbReference type="Proteomes" id="UP000187455">
    <property type="component" value="Unassembled WGS sequence"/>
</dbReference>
<dbReference type="AlphaFoldDB" id="A0A1R0GZH3"/>